<name>L7KFN4_9ACTN</name>
<dbReference type="GO" id="GO:0030288">
    <property type="term" value="C:outer membrane-bounded periplasmic space"/>
    <property type="evidence" value="ECO:0007669"/>
    <property type="project" value="TreeGrafter"/>
</dbReference>
<dbReference type="GO" id="GO:0009252">
    <property type="term" value="P:peptidoglycan biosynthetic process"/>
    <property type="evidence" value="ECO:0007669"/>
    <property type="project" value="TreeGrafter"/>
</dbReference>
<evidence type="ECO:0000256" key="7">
    <source>
        <dbReference type="ARBA" id="ARBA00034000"/>
    </source>
</evidence>
<dbReference type="InterPro" id="IPR023346">
    <property type="entry name" value="Lysozyme-like_dom_sf"/>
</dbReference>
<gene>
    <name evidence="12" type="primary">pon1</name>
    <name evidence="12" type="ORF">GOACH_04_00910</name>
</gene>
<proteinExistence type="predicted"/>
<dbReference type="AlphaFoldDB" id="L7KFN4"/>
<dbReference type="GO" id="GO:0008658">
    <property type="term" value="F:penicillin binding"/>
    <property type="evidence" value="ECO:0007669"/>
    <property type="project" value="InterPro"/>
</dbReference>
<dbReference type="GO" id="GO:0008955">
    <property type="term" value="F:peptidoglycan glycosyltransferase activity"/>
    <property type="evidence" value="ECO:0007669"/>
    <property type="project" value="UniProtKB-EC"/>
</dbReference>
<keyword evidence="6" id="KW-0511">Multifunctional enzyme</keyword>
<evidence type="ECO:0000256" key="1">
    <source>
        <dbReference type="ARBA" id="ARBA00022645"/>
    </source>
</evidence>
<dbReference type="Gene3D" id="1.10.3810.10">
    <property type="entry name" value="Biosynthetic peptidoglycan transglycosylase-like"/>
    <property type="match status" value="1"/>
</dbReference>
<evidence type="ECO:0000256" key="2">
    <source>
        <dbReference type="ARBA" id="ARBA00022670"/>
    </source>
</evidence>
<reference evidence="12 13" key="1">
    <citation type="submission" date="2012-12" db="EMBL/GenBank/DDBJ databases">
        <title>Whole genome shotgun sequence of Gordonia aichiensis NBRC 108223.</title>
        <authorList>
            <person name="Isaki-Nakamura S."/>
            <person name="Hosoyama A."/>
            <person name="Tsuchikane K."/>
            <person name="Ando Y."/>
            <person name="Baba S."/>
            <person name="Ohji S."/>
            <person name="Hamada M."/>
            <person name="Tamura T."/>
            <person name="Yamazoe A."/>
            <person name="Yamazaki S."/>
            <person name="Fujita N."/>
        </authorList>
    </citation>
    <scope>NUCLEOTIDE SEQUENCE [LARGE SCALE GENOMIC DNA]</scope>
    <source>
        <strain evidence="12 13">NBRC 108223</strain>
    </source>
</reference>
<dbReference type="InterPro" id="IPR005543">
    <property type="entry name" value="PASTA_dom"/>
</dbReference>
<keyword evidence="10" id="KW-0472">Membrane</keyword>
<dbReference type="InterPro" id="IPR012338">
    <property type="entry name" value="Beta-lactam/transpept-like"/>
</dbReference>
<dbReference type="Pfam" id="PF00912">
    <property type="entry name" value="Transgly"/>
    <property type="match status" value="1"/>
</dbReference>
<evidence type="ECO:0000256" key="6">
    <source>
        <dbReference type="ARBA" id="ARBA00023268"/>
    </source>
</evidence>
<comment type="caution">
    <text evidence="12">The sequence shown here is derived from an EMBL/GenBank/DDBJ whole genome shotgun (WGS) entry which is preliminary data.</text>
</comment>
<dbReference type="PROSITE" id="PS51178">
    <property type="entry name" value="PASTA"/>
    <property type="match status" value="1"/>
</dbReference>
<dbReference type="Gene3D" id="3.30.10.20">
    <property type="match status" value="1"/>
</dbReference>
<feature type="transmembrane region" description="Helical" evidence="10">
    <location>
        <begin position="72"/>
        <end position="94"/>
    </location>
</feature>
<accession>L7KFN4</accession>
<dbReference type="SMART" id="SM00740">
    <property type="entry name" value="PASTA"/>
    <property type="match status" value="1"/>
</dbReference>
<dbReference type="GO" id="GO:0009002">
    <property type="term" value="F:serine-type D-Ala-D-Ala carboxypeptidase activity"/>
    <property type="evidence" value="ECO:0007669"/>
    <property type="project" value="UniProtKB-EC"/>
</dbReference>
<keyword evidence="1" id="KW-0121">Carboxypeptidase</keyword>
<dbReference type="Gene3D" id="3.40.710.10">
    <property type="entry name" value="DD-peptidase/beta-lactamase superfamily"/>
    <property type="match status" value="1"/>
</dbReference>
<evidence type="ECO:0000256" key="10">
    <source>
        <dbReference type="SAM" id="Phobius"/>
    </source>
</evidence>
<evidence type="ECO:0000256" key="9">
    <source>
        <dbReference type="SAM" id="MobiDB-lite"/>
    </source>
</evidence>
<evidence type="ECO:0000259" key="11">
    <source>
        <dbReference type="PROSITE" id="PS51178"/>
    </source>
</evidence>
<comment type="catalytic activity">
    <reaction evidence="7">
        <text>Preferential cleavage: (Ac)2-L-Lys-D-Ala-|-D-Ala. Also transpeptidation of peptidyl-alanyl moieties that are N-acyl substituents of D-alanine.</text>
        <dbReference type="EC" id="3.4.16.4"/>
    </reaction>
</comment>
<evidence type="ECO:0000256" key="3">
    <source>
        <dbReference type="ARBA" id="ARBA00022676"/>
    </source>
</evidence>
<feature type="domain" description="PASTA" evidence="11">
    <location>
        <begin position="788"/>
        <end position="851"/>
    </location>
</feature>
<dbReference type="Pfam" id="PF00905">
    <property type="entry name" value="Transpeptidase"/>
    <property type="match status" value="1"/>
</dbReference>
<dbReference type="Pfam" id="PF03793">
    <property type="entry name" value="PASTA"/>
    <property type="match status" value="1"/>
</dbReference>
<dbReference type="eggNOG" id="COG0744">
    <property type="taxonomic scope" value="Bacteria"/>
</dbReference>
<dbReference type="CDD" id="cd06577">
    <property type="entry name" value="PASTA_pknB"/>
    <property type="match status" value="1"/>
</dbReference>
<keyword evidence="2" id="KW-0645">Protease</keyword>
<protein>
    <submittedName>
        <fullName evidence="12">Penicillin-binding protein 1</fullName>
    </submittedName>
</protein>
<feature type="region of interest" description="Disordered" evidence="9">
    <location>
        <begin position="1"/>
        <end position="55"/>
    </location>
</feature>
<dbReference type="PANTHER" id="PTHR32282">
    <property type="entry name" value="BINDING PROTEIN TRANSPEPTIDASE, PUTATIVE-RELATED"/>
    <property type="match status" value="1"/>
</dbReference>
<organism evidence="12 13">
    <name type="scientific">Gordonia aichiensis NBRC 108223</name>
    <dbReference type="NCBI Taxonomy" id="1220583"/>
    <lineage>
        <taxon>Bacteria</taxon>
        <taxon>Bacillati</taxon>
        <taxon>Actinomycetota</taxon>
        <taxon>Actinomycetes</taxon>
        <taxon>Mycobacteriales</taxon>
        <taxon>Gordoniaceae</taxon>
        <taxon>Gordonia</taxon>
    </lineage>
</organism>
<dbReference type="InterPro" id="IPR001460">
    <property type="entry name" value="PCN-bd_Tpept"/>
</dbReference>
<dbReference type="Proteomes" id="UP000010988">
    <property type="component" value="Unassembled WGS sequence"/>
</dbReference>
<dbReference type="GO" id="GO:0006508">
    <property type="term" value="P:proteolysis"/>
    <property type="evidence" value="ECO:0007669"/>
    <property type="project" value="UniProtKB-KW"/>
</dbReference>
<dbReference type="InterPro" id="IPR036950">
    <property type="entry name" value="PBP_transglycosylase"/>
</dbReference>
<dbReference type="EMBL" id="BANR01000004">
    <property type="protein sequence ID" value="GAC47695.1"/>
    <property type="molecule type" value="Genomic_DNA"/>
</dbReference>
<dbReference type="PANTHER" id="PTHR32282:SF33">
    <property type="entry name" value="PEPTIDOGLYCAN GLYCOSYLTRANSFERASE"/>
    <property type="match status" value="1"/>
</dbReference>
<keyword evidence="10" id="KW-1133">Transmembrane helix</keyword>
<dbReference type="InterPro" id="IPR050396">
    <property type="entry name" value="Glycosyltr_51/Transpeptidase"/>
</dbReference>
<keyword evidence="3" id="KW-0328">Glycosyltransferase</keyword>
<keyword evidence="13" id="KW-1185">Reference proteome</keyword>
<sequence length="882" mass="92651">MHASATPEADENGTTVQTRRETDKCVSRRLTGHRIQTANADGPRPPRTSSAGHADVSEITRILSRVPKSKKVWSLAGACVLAGVLVAGLLYPAASGVGIASNRAASAVENVSSELLSGTLPEVTTMTDAAGNPIARLFDQYRYQVGYNDISPDMIRAIISIEDRRFLEHDGVDWKGTIRAFLKNSSSGEVQQGASTLDQQYIKNYQLLVLARTEADRQAAIETTPARKLREVRMALTMEQSLRDEAKRKGLDDAAAKQEAKKQIVTRYLNVVPFGNNAYGIEAAAQTYFGKSAKDLNVGESALLAGMVQSSSALNPYSNPEAATVRRNTVLDTMIANFPERRAELEEAKKAPLGVVAQPRTPVQGCIGADNNGFFCDYALQFLAENGMSRSSVTRGGYIIQTTLDPEVQRNTIRSAQANVSPDADGVAGVMSVIRPGTQSHDVLSMASSRDYGLNTNAAQTVQPQPFSLVGDGAGSVFKIFTVAAGLEKGLPGNSNIPVPGSVAVEGMGDSGGAYGCPANYYCVKNDGRYPASMSITQALAQSPNTAFVKLLQQVGVKPAVDMAVRLGMRSYTVPGSSGYGDKSIAQYVKDGNLGSFTLGPWPVNAIELSNVAATLGSGGTWCPPNPIKSISKIKRDQYGNRVLDPDGKAATTPVAFNPPACEKVVEPGLANTMANLMSQDDKGGGTSAGAAGAAGWNLPVSGKTGTTEAHRSAAFVGFTNQMAAATYVYSDGPNPSGVCSGPARLCGEGDIYGGMEPARTWYSALTPIATKFGPVNLPPSDPRYMNGNNSGRIPQVTGLPASDATSRLQGAGFKVNQLEVDSSRKQGTVVFTAPSDSAMPGSTITIYVSNGRKGDNGDDSGPTQTTVQVPGVGPVVIQLPG</sequence>
<evidence type="ECO:0000256" key="5">
    <source>
        <dbReference type="ARBA" id="ARBA00022801"/>
    </source>
</evidence>
<dbReference type="InterPro" id="IPR001264">
    <property type="entry name" value="Glyco_trans_51"/>
</dbReference>
<evidence type="ECO:0000256" key="8">
    <source>
        <dbReference type="ARBA" id="ARBA00049902"/>
    </source>
</evidence>
<dbReference type="STRING" id="1220583.GOACH_04_00910"/>
<evidence type="ECO:0000313" key="13">
    <source>
        <dbReference type="Proteomes" id="UP000010988"/>
    </source>
</evidence>
<keyword evidence="5" id="KW-0378">Hydrolase</keyword>
<dbReference type="eggNOG" id="COG2815">
    <property type="taxonomic scope" value="Bacteria"/>
</dbReference>
<evidence type="ECO:0000313" key="12">
    <source>
        <dbReference type="EMBL" id="GAC47695.1"/>
    </source>
</evidence>
<keyword evidence="10" id="KW-0812">Transmembrane</keyword>
<keyword evidence="4" id="KW-0808">Transferase</keyword>
<dbReference type="SUPFAM" id="SSF53955">
    <property type="entry name" value="Lysozyme-like"/>
    <property type="match status" value="1"/>
</dbReference>
<dbReference type="SUPFAM" id="SSF56601">
    <property type="entry name" value="beta-lactamase/transpeptidase-like"/>
    <property type="match status" value="1"/>
</dbReference>
<evidence type="ECO:0000256" key="4">
    <source>
        <dbReference type="ARBA" id="ARBA00022679"/>
    </source>
</evidence>
<comment type="catalytic activity">
    <reaction evidence="8">
        <text>[GlcNAc-(1-&gt;4)-Mur2Ac(oyl-L-Ala-gamma-D-Glu-L-Lys-D-Ala-D-Ala)](n)-di-trans,octa-cis-undecaprenyl diphosphate + beta-D-GlcNAc-(1-&gt;4)-Mur2Ac(oyl-L-Ala-gamma-D-Glu-L-Lys-D-Ala-D-Ala)-di-trans,octa-cis-undecaprenyl diphosphate = [GlcNAc-(1-&gt;4)-Mur2Ac(oyl-L-Ala-gamma-D-Glu-L-Lys-D-Ala-D-Ala)](n+1)-di-trans,octa-cis-undecaprenyl diphosphate + di-trans,octa-cis-undecaprenyl diphosphate + H(+)</text>
        <dbReference type="Rhea" id="RHEA:23708"/>
        <dbReference type="Rhea" id="RHEA-COMP:9602"/>
        <dbReference type="Rhea" id="RHEA-COMP:9603"/>
        <dbReference type="ChEBI" id="CHEBI:15378"/>
        <dbReference type="ChEBI" id="CHEBI:58405"/>
        <dbReference type="ChEBI" id="CHEBI:60033"/>
        <dbReference type="ChEBI" id="CHEBI:78435"/>
        <dbReference type="EC" id="2.4.99.28"/>
    </reaction>
</comment>